<dbReference type="Gene3D" id="3.40.50.300">
    <property type="entry name" value="P-loop containing nucleotide triphosphate hydrolases"/>
    <property type="match status" value="2"/>
</dbReference>
<evidence type="ECO:0000313" key="13">
    <source>
        <dbReference type="Proteomes" id="UP000050417"/>
    </source>
</evidence>
<dbReference type="SUPFAM" id="SSF109604">
    <property type="entry name" value="HD-domain/PDEase-like"/>
    <property type="match status" value="1"/>
</dbReference>
<protein>
    <recommendedName>
        <fullName evidence="14">HD Cas3-type domain-containing protein</fullName>
    </recommendedName>
</protein>
<evidence type="ECO:0000256" key="7">
    <source>
        <dbReference type="ARBA" id="ARBA00022806"/>
    </source>
</evidence>
<dbReference type="GO" id="GO:0004518">
    <property type="term" value="F:nuclease activity"/>
    <property type="evidence" value="ECO:0007669"/>
    <property type="project" value="UniProtKB-KW"/>
</dbReference>
<dbReference type="GO" id="GO:0051607">
    <property type="term" value="P:defense response to virus"/>
    <property type="evidence" value="ECO:0007669"/>
    <property type="project" value="UniProtKB-KW"/>
</dbReference>
<sequence length="741" mass="84184">MIRNHFYAHSKNGEEKRNWQLLIDHLINSSRLAEKFGQDAGISQLASTAALVHDLGKYSLEFQQRLEGRKIRVDHSTAGAKELCKIFKGTPYEPLATILAYCIVGHHTGLPDYGDSSDLPGDGTLLARLKTAVCDYSHFQVELSAAQFELPSKLAIRPIKDHWGFSFAFMTRMIFSAVVDADFQETQTYMQGEKPRGVYESIEKLRDRYNSFLGKFDAPVREIDIKRTQTMRSCIEKASLNPGFFTLTVPTGGGKTLSSMAFALNHATRHGLKRIIYVIPFTTIIEQNAKVFKDILGEENILEHHSNFDWEGKRAENGELLDNQTNNVFSKLKLAAENWDIPIVVTTNVQFFESLFANRSSRCRKLHNIAKSVIIFDEAQMFPRDYMYPVMYAIRELVTNYGASAVFCTATQPNLEKFLPEEIHPIELAPDPQELYNFYRRVEVKSIGKISDHDLIGKLNSEDQVLCIVNTRAHAKGLFDGLDSKGSYHLSTLMCPVHRLETMMDIRDRLSKQLPCRVVSTTVMEAGVDLDFPVGYRALTGLDSINQAAGRVNREMKRSDGKMFLFEPDSEFVKKVPKYIAQSAEITRMVLREFPDEPISIPAIQTFYNYLYSLKDKRDFDFKNILGCFDKSQSFMLDFADAAQKFRVIEEATLSVIIPYNQEALLLIDELKNTPYPFSTLRKLQPFSVSIYEQEYNALNQKGAIEIIADKFPALVNEKDYYHPKTGLIIPTSGGGDALFY</sequence>
<dbReference type="InterPro" id="IPR006674">
    <property type="entry name" value="HD_domain"/>
</dbReference>
<dbReference type="InterPro" id="IPR014001">
    <property type="entry name" value="Helicase_ATP-bd"/>
</dbReference>
<keyword evidence="7" id="KW-0347">Helicase</keyword>
<dbReference type="Proteomes" id="UP000050417">
    <property type="component" value="Unassembled WGS sequence"/>
</dbReference>
<dbReference type="GO" id="GO:0004386">
    <property type="term" value="F:helicase activity"/>
    <property type="evidence" value="ECO:0007669"/>
    <property type="project" value="UniProtKB-KW"/>
</dbReference>
<feature type="domain" description="HD Cas3-type" evidence="11">
    <location>
        <begin position="15"/>
        <end position="184"/>
    </location>
</feature>
<keyword evidence="8" id="KW-0067">ATP-binding</keyword>
<dbReference type="GO" id="GO:0046872">
    <property type="term" value="F:metal ion binding"/>
    <property type="evidence" value="ECO:0007669"/>
    <property type="project" value="UniProtKB-KW"/>
</dbReference>
<evidence type="ECO:0000313" key="12">
    <source>
        <dbReference type="EMBL" id="KPL78884.1"/>
    </source>
</evidence>
<dbReference type="NCBIfam" id="TIGR01596">
    <property type="entry name" value="cas3_HD"/>
    <property type="match status" value="1"/>
</dbReference>
<evidence type="ECO:0000256" key="3">
    <source>
        <dbReference type="ARBA" id="ARBA00022722"/>
    </source>
</evidence>
<evidence type="ECO:0000256" key="1">
    <source>
        <dbReference type="ARBA" id="ARBA00006847"/>
    </source>
</evidence>
<dbReference type="SMART" id="SM00487">
    <property type="entry name" value="DEXDc"/>
    <property type="match status" value="1"/>
</dbReference>
<keyword evidence="3" id="KW-0540">Nuclease</keyword>
<evidence type="ECO:0000256" key="8">
    <source>
        <dbReference type="ARBA" id="ARBA00022840"/>
    </source>
</evidence>
<dbReference type="GO" id="GO:0005524">
    <property type="term" value="F:ATP binding"/>
    <property type="evidence" value="ECO:0007669"/>
    <property type="project" value="UniProtKB-KW"/>
</dbReference>
<evidence type="ECO:0000256" key="2">
    <source>
        <dbReference type="ARBA" id="ARBA00009046"/>
    </source>
</evidence>
<dbReference type="Pfam" id="PF22590">
    <property type="entry name" value="Cas3-like_C_2"/>
    <property type="match status" value="1"/>
</dbReference>
<dbReference type="STRING" id="1134406.ADN00_06185"/>
<keyword evidence="4" id="KW-0479">Metal-binding</keyword>
<dbReference type="EMBL" id="LGCL01000016">
    <property type="protein sequence ID" value="KPL78884.1"/>
    <property type="molecule type" value="Genomic_DNA"/>
</dbReference>
<evidence type="ECO:0000256" key="5">
    <source>
        <dbReference type="ARBA" id="ARBA00022741"/>
    </source>
</evidence>
<dbReference type="AlphaFoldDB" id="A0A0P6X757"/>
<dbReference type="PATRIC" id="fig|1134406.4.peg.1738"/>
<dbReference type="Pfam" id="PF01966">
    <property type="entry name" value="HD"/>
    <property type="match status" value="1"/>
</dbReference>
<dbReference type="InterPro" id="IPR011545">
    <property type="entry name" value="DEAD/DEAH_box_helicase_dom"/>
</dbReference>
<evidence type="ECO:0000256" key="6">
    <source>
        <dbReference type="ARBA" id="ARBA00022801"/>
    </source>
</evidence>
<dbReference type="InterPro" id="IPR027417">
    <property type="entry name" value="P-loop_NTPase"/>
</dbReference>
<dbReference type="Gene3D" id="1.10.3210.30">
    <property type="match status" value="1"/>
</dbReference>
<keyword evidence="13" id="KW-1185">Reference proteome</keyword>
<dbReference type="NCBIfam" id="TIGR01587">
    <property type="entry name" value="cas3_core"/>
    <property type="match status" value="1"/>
</dbReference>
<dbReference type="GO" id="GO:0003676">
    <property type="term" value="F:nucleic acid binding"/>
    <property type="evidence" value="ECO:0007669"/>
    <property type="project" value="InterPro"/>
</dbReference>
<dbReference type="SUPFAM" id="SSF52540">
    <property type="entry name" value="P-loop containing nucleoside triphosphate hydrolases"/>
    <property type="match status" value="1"/>
</dbReference>
<gene>
    <name evidence="12" type="ORF">ADN00_06185</name>
</gene>
<reference evidence="12 13" key="1">
    <citation type="submission" date="2015-07" db="EMBL/GenBank/DDBJ databases">
        <title>Genome sequence of Ornatilinea apprima DSM 23815.</title>
        <authorList>
            <person name="Hemp J."/>
            <person name="Ward L.M."/>
            <person name="Pace L.A."/>
            <person name="Fischer W.W."/>
        </authorList>
    </citation>
    <scope>NUCLEOTIDE SEQUENCE [LARGE SCALE GENOMIC DNA]</scope>
    <source>
        <strain evidence="12 13">P3M-1</strain>
    </source>
</reference>
<dbReference type="CDD" id="cd09641">
    <property type="entry name" value="Cas3''_I"/>
    <property type="match status" value="1"/>
</dbReference>
<dbReference type="GO" id="GO:0016787">
    <property type="term" value="F:hydrolase activity"/>
    <property type="evidence" value="ECO:0007669"/>
    <property type="project" value="UniProtKB-KW"/>
</dbReference>
<dbReference type="CDD" id="cd17930">
    <property type="entry name" value="DEXHc_cas3"/>
    <property type="match status" value="1"/>
</dbReference>
<comment type="similarity">
    <text evidence="1">In the N-terminal section; belongs to the CRISPR-associated nuclease Cas3-HD family.</text>
</comment>
<evidence type="ECO:0008006" key="14">
    <source>
        <dbReference type="Google" id="ProtNLM"/>
    </source>
</evidence>
<accession>A0A0P6X757</accession>
<keyword evidence="9" id="KW-0051">Antiviral defense</keyword>
<dbReference type="InterPro" id="IPR006474">
    <property type="entry name" value="Helicase_Cas3_CRISPR-ass_core"/>
</dbReference>
<dbReference type="InterPro" id="IPR038257">
    <property type="entry name" value="CRISPR-assoc_Cas3_HD_sf"/>
</dbReference>
<organism evidence="12 13">
    <name type="scientific">Ornatilinea apprima</name>
    <dbReference type="NCBI Taxonomy" id="1134406"/>
    <lineage>
        <taxon>Bacteria</taxon>
        <taxon>Bacillati</taxon>
        <taxon>Chloroflexota</taxon>
        <taxon>Anaerolineae</taxon>
        <taxon>Anaerolineales</taxon>
        <taxon>Anaerolineaceae</taxon>
        <taxon>Ornatilinea</taxon>
    </lineage>
</organism>
<evidence type="ECO:0000259" key="10">
    <source>
        <dbReference type="PROSITE" id="PS51192"/>
    </source>
</evidence>
<comment type="similarity">
    <text evidence="2">In the central section; belongs to the CRISPR-associated helicase Cas3 family.</text>
</comment>
<evidence type="ECO:0000256" key="9">
    <source>
        <dbReference type="ARBA" id="ARBA00023118"/>
    </source>
</evidence>
<dbReference type="InterPro" id="IPR054712">
    <property type="entry name" value="Cas3-like_dom"/>
</dbReference>
<name>A0A0P6X757_9CHLR</name>
<proteinExistence type="inferred from homology"/>
<evidence type="ECO:0000256" key="4">
    <source>
        <dbReference type="ARBA" id="ARBA00022723"/>
    </source>
</evidence>
<feature type="domain" description="Helicase ATP-binding" evidence="10">
    <location>
        <begin position="236"/>
        <end position="430"/>
    </location>
</feature>
<comment type="caution">
    <text evidence="12">The sequence shown here is derived from an EMBL/GenBank/DDBJ whole genome shotgun (WGS) entry which is preliminary data.</text>
</comment>
<dbReference type="PROSITE" id="PS51643">
    <property type="entry name" value="HD_CAS3"/>
    <property type="match status" value="1"/>
</dbReference>
<keyword evidence="5" id="KW-0547">Nucleotide-binding</keyword>
<dbReference type="Pfam" id="PF00270">
    <property type="entry name" value="DEAD"/>
    <property type="match status" value="1"/>
</dbReference>
<keyword evidence="6" id="KW-0378">Hydrolase</keyword>
<dbReference type="PROSITE" id="PS51192">
    <property type="entry name" value="HELICASE_ATP_BIND_1"/>
    <property type="match status" value="1"/>
</dbReference>
<evidence type="ECO:0000259" key="11">
    <source>
        <dbReference type="PROSITE" id="PS51643"/>
    </source>
</evidence>
<dbReference type="InterPro" id="IPR006483">
    <property type="entry name" value="CRISPR-assoc_Cas3_HD"/>
</dbReference>